<keyword evidence="3" id="KW-1185">Reference proteome</keyword>
<evidence type="ECO:0000259" key="1">
    <source>
        <dbReference type="PROSITE" id="PS50011"/>
    </source>
</evidence>
<accession>A0ABN1R2T5</accession>
<dbReference type="PANTHER" id="PTHR21310">
    <property type="entry name" value="AMINOGLYCOSIDE PHOSPHOTRANSFERASE-RELATED-RELATED"/>
    <property type="match status" value="1"/>
</dbReference>
<dbReference type="SUPFAM" id="SSF56112">
    <property type="entry name" value="Protein kinase-like (PK-like)"/>
    <property type="match status" value="1"/>
</dbReference>
<reference evidence="2 3" key="1">
    <citation type="journal article" date="2019" name="Int. J. Syst. Evol. Microbiol.">
        <title>The Global Catalogue of Microorganisms (GCM) 10K type strain sequencing project: providing services to taxonomists for standard genome sequencing and annotation.</title>
        <authorList>
            <consortium name="The Broad Institute Genomics Platform"/>
            <consortium name="The Broad Institute Genome Sequencing Center for Infectious Disease"/>
            <person name="Wu L."/>
            <person name="Ma J."/>
        </authorList>
    </citation>
    <scope>NUCLEOTIDE SEQUENCE [LARGE SCALE GENOMIC DNA]</scope>
    <source>
        <strain evidence="2 3">JCM 10696</strain>
    </source>
</reference>
<comment type="caution">
    <text evidence="2">The sequence shown here is derived from an EMBL/GenBank/DDBJ whole genome shotgun (WGS) entry which is preliminary data.</text>
</comment>
<dbReference type="Gene3D" id="3.90.1200.10">
    <property type="match status" value="1"/>
</dbReference>
<dbReference type="InterPro" id="IPR011009">
    <property type="entry name" value="Kinase-like_dom_sf"/>
</dbReference>
<gene>
    <name evidence="2" type="ORF">GCM10009550_30410</name>
</gene>
<evidence type="ECO:0000313" key="2">
    <source>
        <dbReference type="EMBL" id="GAA0951120.1"/>
    </source>
</evidence>
<dbReference type="PROSITE" id="PS50011">
    <property type="entry name" value="PROTEIN_KINASE_DOM"/>
    <property type="match status" value="1"/>
</dbReference>
<sequence length="301" mass="32553">MSWWNLPEGLRAQVTAALGAAPVSEEIQTGGFSPGVASRLTLVDGRRVFVKAISPARNPVAPDLYRRELSVMRRMPEHLPVPRLLWAQDDGDWVILAMECIDGRMPEEPWSPDELDRVVGAVDELAAALSPAPMRLRPLVEDLAENYTAWRTFAERGADPALPSWAVRNVGLLAALEAGWTRAAAGESMVHSDLRADNLLLTSDGGVSVVDWSYAVAGAPWFDLLTLLVSAAATGTDPQREWEKADVARGAGENEVNAVLAAMAGDYLSSSLLPAPSNMPGLRAHQGEKGRAALIWLRHRL</sequence>
<protein>
    <recommendedName>
        <fullName evidence="1">Protein kinase domain-containing protein</fullName>
    </recommendedName>
</protein>
<proteinExistence type="predicted"/>
<evidence type="ECO:0000313" key="3">
    <source>
        <dbReference type="Proteomes" id="UP001500665"/>
    </source>
</evidence>
<dbReference type="Pfam" id="PF01636">
    <property type="entry name" value="APH"/>
    <property type="match status" value="1"/>
</dbReference>
<dbReference type="InterPro" id="IPR000719">
    <property type="entry name" value="Prot_kinase_dom"/>
</dbReference>
<feature type="domain" description="Protein kinase" evidence="1">
    <location>
        <begin position="21"/>
        <end position="301"/>
    </location>
</feature>
<name>A0ABN1R2T5_9ACTN</name>
<dbReference type="RefSeq" id="WP_344241142.1">
    <property type="nucleotide sequence ID" value="NZ_BAAAHH010000010.1"/>
</dbReference>
<dbReference type="EMBL" id="BAAAHH010000010">
    <property type="protein sequence ID" value="GAA0951120.1"/>
    <property type="molecule type" value="Genomic_DNA"/>
</dbReference>
<organism evidence="2 3">
    <name type="scientific">Actinocorallia libanotica</name>
    <dbReference type="NCBI Taxonomy" id="46162"/>
    <lineage>
        <taxon>Bacteria</taxon>
        <taxon>Bacillati</taxon>
        <taxon>Actinomycetota</taxon>
        <taxon>Actinomycetes</taxon>
        <taxon>Streptosporangiales</taxon>
        <taxon>Thermomonosporaceae</taxon>
        <taxon>Actinocorallia</taxon>
    </lineage>
</organism>
<dbReference type="Proteomes" id="UP001500665">
    <property type="component" value="Unassembled WGS sequence"/>
</dbReference>
<dbReference type="InterPro" id="IPR051678">
    <property type="entry name" value="AGP_Transferase"/>
</dbReference>
<dbReference type="InterPro" id="IPR002575">
    <property type="entry name" value="Aminoglycoside_PTrfase"/>
</dbReference>
<dbReference type="Gene3D" id="3.30.200.20">
    <property type="entry name" value="Phosphorylase Kinase, domain 1"/>
    <property type="match status" value="1"/>
</dbReference>